<protein>
    <submittedName>
        <fullName evidence="1">Uncharacterized protein</fullName>
    </submittedName>
</protein>
<keyword evidence="2" id="KW-1185">Reference proteome</keyword>
<evidence type="ECO:0000313" key="2">
    <source>
        <dbReference type="Proteomes" id="UP000799755"/>
    </source>
</evidence>
<proteinExistence type="predicted"/>
<dbReference type="Proteomes" id="UP000799755">
    <property type="component" value="Unassembled WGS sequence"/>
</dbReference>
<organism evidence="1 2">
    <name type="scientific">Lindgomyces ingoldianus</name>
    <dbReference type="NCBI Taxonomy" id="673940"/>
    <lineage>
        <taxon>Eukaryota</taxon>
        <taxon>Fungi</taxon>
        <taxon>Dikarya</taxon>
        <taxon>Ascomycota</taxon>
        <taxon>Pezizomycotina</taxon>
        <taxon>Dothideomycetes</taxon>
        <taxon>Pleosporomycetidae</taxon>
        <taxon>Pleosporales</taxon>
        <taxon>Lindgomycetaceae</taxon>
        <taxon>Lindgomyces</taxon>
    </lineage>
</organism>
<dbReference type="EMBL" id="MU003536">
    <property type="protein sequence ID" value="KAF2464456.1"/>
    <property type="molecule type" value="Genomic_DNA"/>
</dbReference>
<evidence type="ECO:0000313" key="1">
    <source>
        <dbReference type="EMBL" id="KAF2464456.1"/>
    </source>
</evidence>
<name>A0ACB6QC33_9PLEO</name>
<comment type="caution">
    <text evidence="1">The sequence shown here is derived from an EMBL/GenBank/DDBJ whole genome shotgun (WGS) entry which is preliminary data.</text>
</comment>
<reference evidence="1" key="1">
    <citation type="journal article" date="2020" name="Stud. Mycol.">
        <title>101 Dothideomycetes genomes: a test case for predicting lifestyles and emergence of pathogens.</title>
        <authorList>
            <person name="Haridas S."/>
            <person name="Albert R."/>
            <person name="Binder M."/>
            <person name="Bloem J."/>
            <person name="Labutti K."/>
            <person name="Salamov A."/>
            <person name="Andreopoulos B."/>
            <person name="Baker S."/>
            <person name="Barry K."/>
            <person name="Bills G."/>
            <person name="Bluhm B."/>
            <person name="Cannon C."/>
            <person name="Castanera R."/>
            <person name="Culley D."/>
            <person name="Daum C."/>
            <person name="Ezra D."/>
            <person name="Gonzalez J."/>
            <person name="Henrissat B."/>
            <person name="Kuo A."/>
            <person name="Liang C."/>
            <person name="Lipzen A."/>
            <person name="Lutzoni F."/>
            <person name="Magnuson J."/>
            <person name="Mondo S."/>
            <person name="Nolan M."/>
            <person name="Ohm R."/>
            <person name="Pangilinan J."/>
            <person name="Park H.-J."/>
            <person name="Ramirez L."/>
            <person name="Alfaro M."/>
            <person name="Sun H."/>
            <person name="Tritt A."/>
            <person name="Yoshinaga Y."/>
            <person name="Zwiers L.-H."/>
            <person name="Turgeon B."/>
            <person name="Goodwin S."/>
            <person name="Spatafora J."/>
            <person name="Crous P."/>
            <person name="Grigoriev I."/>
        </authorList>
    </citation>
    <scope>NUCLEOTIDE SEQUENCE</scope>
    <source>
        <strain evidence="1">ATCC 200398</strain>
    </source>
</reference>
<gene>
    <name evidence="1" type="ORF">BDR25DRAFT_361522</name>
</gene>
<sequence length="669" mass="74891">MESAVNAESSKVISVALILTVSKKADQLSVAEHGGETGAHRRQGPAVRPVAQFQCRFSMKTPPPCVFPAVLALQTAPTHWREAALMHVFTLLSIPIPFVHGCCRYHTSNHKASLGSLPVLRVQILKSLCTQPYHPFDTFEADITTVLPPIHNVKLDSYPGRLVTDHVELLSFFSPCPVSNFGTTTPPQECNEKPHTQIISSHHAGARMEKPTESVLDPMEVGDELSRFPTAGQRQLQSGDGVSQESLHYLHSPSHNKERIDMIESQQDELRDTRDELLGSRFKLQFKRKELRKVRQEASVKEGSLFSQLRQFRQLLVDKGIDIPEQIENVYSEASDLRDRHGELEDDYDQAEAEYNLLEWKYTQKETKFIDSLAEDWTTTYASSERGEKNRETEDLTRFALGVPEVWDGPTHFSGLGPIVASIPLPKIIDHTGSVVPMAVSLDPMIQLGSTSLLESPRATSMIDLAPPSHRNESVSLLPHPTSENDLFQARLAWADARRRIDSWIFETLSCSRLQKARLRSLHSRDELDDFSWWNLVIEYWSLDDSDSPILDLEVRRSLTTRETASPPVSSPPTSILFGNSGPDNHAQRSDLPMTLLPEERVVDALNAPTMPTIIEPSDLLDDILEPTTGQTCILESSNKEVEASKALAPKVDSAVPEFTEIDHGHFFD</sequence>
<accession>A0ACB6QC33</accession>